<dbReference type="InterPro" id="IPR001734">
    <property type="entry name" value="Na/solute_symporter"/>
</dbReference>
<evidence type="ECO:0000256" key="12">
    <source>
        <dbReference type="ARBA" id="ARBA00033708"/>
    </source>
</evidence>
<dbReference type="Proteomes" id="UP001597452">
    <property type="component" value="Unassembled WGS sequence"/>
</dbReference>
<evidence type="ECO:0000256" key="8">
    <source>
        <dbReference type="ARBA" id="ARBA00023053"/>
    </source>
</evidence>
<dbReference type="Pfam" id="PF00474">
    <property type="entry name" value="SSF"/>
    <property type="match status" value="1"/>
</dbReference>
<organism evidence="15 16">
    <name type="scientific">Piscibacillus salipiscarius</name>
    <dbReference type="NCBI Taxonomy" id="299480"/>
    <lineage>
        <taxon>Bacteria</taxon>
        <taxon>Bacillati</taxon>
        <taxon>Bacillota</taxon>
        <taxon>Bacilli</taxon>
        <taxon>Bacillales</taxon>
        <taxon>Bacillaceae</taxon>
        <taxon>Piscibacillus</taxon>
    </lineage>
</organism>
<feature type="transmembrane region" description="Helical" evidence="14">
    <location>
        <begin position="438"/>
        <end position="456"/>
    </location>
</feature>
<feature type="transmembrane region" description="Helical" evidence="14">
    <location>
        <begin position="161"/>
        <end position="183"/>
    </location>
</feature>
<keyword evidence="11 14" id="KW-0739">Sodium transport</keyword>
<protein>
    <recommendedName>
        <fullName evidence="14">Sodium/proline symporter</fullName>
    </recommendedName>
    <alternativeName>
        <fullName evidence="14">Proline permease</fullName>
    </alternativeName>
</protein>
<evidence type="ECO:0000256" key="11">
    <source>
        <dbReference type="ARBA" id="ARBA00023201"/>
    </source>
</evidence>
<name>A0ABW5Q7X5_9BACI</name>
<dbReference type="CDD" id="cd11475">
    <property type="entry name" value="SLC5sbd_PutP"/>
    <property type="match status" value="1"/>
</dbReference>
<dbReference type="NCBIfam" id="TIGR00813">
    <property type="entry name" value="sss"/>
    <property type="match status" value="1"/>
</dbReference>
<evidence type="ECO:0000256" key="4">
    <source>
        <dbReference type="ARBA" id="ARBA00022475"/>
    </source>
</evidence>
<feature type="transmembrane region" description="Helical" evidence="14">
    <location>
        <begin position="66"/>
        <end position="86"/>
    </location>
</feature>
<dbReference type="RefSeq" id="WP_377327648.1">
    <property type="nucleotide sequence ID" value="NZ_JBHUMZ010000013.1"/>
</dbReference>
<evidence type="ECO:0000256" key="7">
    <source>
        <dbReference type="ARBA" id="ARBA00022989"/>
    </source>
</evidence>
<feature type="transmembrane region" description="Helical" evidence="14">
    <location>
        <begin position="380"/>
        <end position="399"/>
    </location>
</feature>
<evidence type="ECO:0000256" key="10">
    <source>
        <dbReference type="ARBA" id="ARBA00023136"/>
    </source>
</evidence>
<feature type="transmembrane region" description="Helical" evidence="14">
    <location>
        <begin position="269"/>
        <end position="295"/>
    </location>
</feature>
<comment type="caution">
    <text evidence="15">The sequence shown here is derived from an EMBL/GenBank/DDBJ whole genome shotgun (WGS) entry which is preliminary data.</text>
</comment>
<comment type="similarity">
    <text evidence="2 13">Belongs to the sodium:solute symporter (SSF) (TC 2.A.21) family.</text>
</comment>
<feature type="transmembrane region" description="Helical" evidence="14">
    <location>
        <begin position="228"/>
        <end position="248"/>
    </location>
</feature>
<feature type="transmembrane region" description="Helical" evidence="14">
    <location>
        <begin position="122"/>
        <end position="141"/>
    </location>
</feature>
<keyword evidence="5 14" id="KW-0812">Transmembrane</keyword>
<dbReference type="InterPro" id="IPR050277">
    <property type="entry name" value="Sodium:Solute_Symporter"/>
</dbReference>
<evidence type="ECO:0000256" key="13">
    <source>
        <dbReference type="RuleBase" id="RU362091"/>
    </source>
</evidence>
<feature type="transmembrane region" description="Helical" evidence="14">
    <location>
        <begin position="322"/>
        <end position="347"/>
    </location>
</feature>
<keyword evidence="3 14" id="KW-0813">Transport</keyword>
<accession>A0ABW5Q7X5</accession>
<keyword evidence="9 14" id="KW-0406">Ion transport</keyword>
<dbReference type="NCBIfam" id="TIGR02121">
    <property type="entry name" value="Na_Pro_sym"/>
    <property type="match status" value="1"/>
</dbReference>
<evidence type="ECO:0000256" key="3">
    <source>
        <dbReference type="ARBA" id="ARBA00022448"/>
    </source>
</evidence>
<comment type="function">
    <text evidence="14">Catalyzes the sodium-dependent uptake of extracellular L-proline.</text>
</comment>
<keyword evidence="4 14" id="KW-1003">Cell membrane</keyword>
<dbReference type="InterPro" id="IPR018212">
    <property type="entry name" value="Na/solute_symporter_CS"/>
</dbReference>
<evidence type="ECO:0000256" key="2">
    <source>
        <dbReference type="ARBA" id="ARBA00006434"/>
    </source>
</evidence>
<keyword evidence="6 14" id="KW-0769">Symport</keyword>
<evidence type="ECO:0000256" key="1">
    <source>
        <dbReference type="ARBA" id="ARBA00004651"/>
    </source>
</evidence>
<evidence type="ECO:0000313" key="15">
    <source>
        <dbReference type="EMBL" id="MFD2638079.1"/>
    </source>
</evidence>
<evidence type="ECO:0000256" key="14">
    <source>
        <dbReference type="RuleBase" id="RU366012"/>
    </source>
</evidence>
<evidence type="ECO:0000256" key="9">
    <source>
        <dbReference type="ARBA" id="ARBA00023065"/>
    </source>
</evidence>
<keyword evidence="10 14" id="KW-0472">Membrane</keyword>
<proteinExistence type="inferred from homology"/>
<feature type="transmembrane region" description="Helical" evidence="14">
    <location>
        <begin position="6"/>
        <end position="27"/>
    </location>
</feature>
<comment type="catalytic activity">
    <reaction evidence="12">
        <text>L-proline(in) + Na(+)(in) = L-proline(out) + Na(+)(out)</text>
        <dbReference type="Rhea" id="RHEA:28967"/>
        <dbReference type="ChEBI" id="CHEBI:29101"/>
        <dbReference type="ChEBI" id="CHEBI:60039"/>
    </reaction>
</comment>
<comment type="subcellular location">
    <subcellularLocation>
        <location evidence="1 14">Cell membrane</location>
        <topology evidence="1 14">Multi-pass membrane protein</topology>
    </subcellularLocation>
</comment>
<reference evidence="16" key="1">
    <citation type="journal article" date="2019" name="Int. J. Syst. Evol. Microbiol.">
        <title>The Global Catalogue of Microorganisms (GCM) 10K type strain sequencing project: providing services to taxonomists for standard genome sequencing and annotation.</title>
        <authorList>
            <consortium name="The Broad Institute Genomics Platform"/>
            <consortium name="The Broad Institute Genome Sequencing Center for Infectious Disease"/>
            <person name="Wu L."/>
            <person name="Ma J."/>
        </authorList>
    </citation>
    <scope>NUCLEOTIDE SEQUENCE [LARGE SCALE GENOMIC DNA]</scope>
    <source>
        <strain evidence="16">TISTR 1571</strain>
    </source>
</reference>
<keyword evidence="8 14" id="KW-0915">Sodium</keyword>
<evidence type="ECO:0000256" key="6">
    <source>
        <dbReference type="ARBA" id="ARBA00022847"/>
    </source>
</evidence>
<dbReference type="PANTHER" id="PTHR48086">
    <property type="entry name" value="SODIUM/PROLINE SYMPORTER-RELATED"/>
    <property type="match status" value="1"/>
</dbReference>
<feature type="transmembrane region" description="Helical" evidence="14">
    <location>
        <begin position="190"/>
        <end position="208"/>
    </location>
</feature>
<dbReference type="PROSITE" id="PS00457">
    <property type="entry name" value="NA_SOLUT_SYMP_2"/>
    <property type="match status" value="1"/>
</dbReference>
<keyword evidence="16" id="KW-1185">Reference proteome</keyword>
<feature type="transmembrane region" description="Helical" evidence="14">
    <location>
        <begin position="411"/>
        <end position="431"/>
    </location>
</feature>
<dbReference type="Gene3D" id="1.20.1730.10">
    <property type="entry name" value="Sodium/glucose cotransporter"/>
    <property type="match status" value="1"/>
</dbReference>
<evidence type="ECO:0000256" key="5">
    <source>
        <dbReference type="ARBA" id="ARBA00022692"/>
    </source>
</evidence>
<keyword evidence="14" id="KW-0029">Amino-acid transport</keyword>
<sequence>MDSATLITFIIYIVGMLLLGIVGYKLTSNLSDYFLGGRKLGPGVAALSAGASDMSSWLLLGLPGAIYLSGLAEAWIAVGLTIGAYLNWQFVAKRLRVYTEVSNNAITIPDFFEQRFRDRSRALRLASASVILLFFTFYTASGLVGGAKLFSSSFGLSMTNALIIGSIVIIGYTFLGGFIAVSWTDFIQGLLMFLALIVLPILAIQNAGGWNEAVNVVGNLTDGQNLEMVKGVSTIGIISSLAWGLGYFGQPHILVRFMAIRSTKDVPKARFIGMTWMVLSLFGAVFVGIAGYAYIATNDVSAALAERGIEVSGGVLADEETVFIALTQLLTHPIVAGILLAAILAAIMSTVDSQLLVSSSAVAEDFYKGFIRKNASNKELVWVARISVIVIALLAVWIASANEKLVLELVAYAWAGFGAAFGPIILLSLFWKRMTRNGALLGIITGAVTVVVWSEFVKSDLYELVPGFFLAGAVAIIVSLLGQAPSQEIQEEFDQAREQANG</sequence>
<dbReference type="PANTHER" id="PTHR48086:SF3">
    <property type="entry name" value="SODIUM_PROLINE SYMPORTER"/>
    <property type="match status" value="1"/>
</dbReference>
<keyword evidence="7 14" id="KW-1133">Transmembrane helix</keyword>
<evidence type="ECO:0000313" key="16">
    <source>
        <dbReference type="Proteomes" id="UP001597452"/>
    </source>
</evidence>
<dbReference type="InterPro" id="IPR011851">
    <property type="entry name" value="Na/Pro_symporter"/>
</dbReference>
<gene>
    <name evidence="15" type="primary">putP</name>
    <name evidence="15" type="ORF">ACFSW4_04255</name>
</gene>
<dbReference type="InterPro" id="IPR038377">
    <property type="entry name" value="Na/Glc_symporter_sf"/>
</dbReference>
<feature type="transmembrane region" description="Helical" evidence="14">
    <location>
        <begin position="462"/>
        <end position="481"/>
    </location>
</feature>
<dbReference type="EMBL" id="JBHUMZ010000013">
    <property type="protein sequence ID" value="MFD2638079.1"/>
    <property type="molecule type" value="Genomic_DNA"/>
</dbReference>
<dbReference type="PROSITE" id="PS50283">
    <property type="entry name" value="NA_SOLUT_SYMP_3"/>
    <property type="match status" value="1"/>
</dbReference>